<evidence type="ECO:0000313" key="3">
    <source>
        <dbReference type="Proteomes" id="UP001611383"/>
    </source>
</evidence>
<dbReference type="EMBL" id="CP043494">
    <property type="protein sequence ID" value="WNG48319.1"/>
    <property type="molecule type" value="Genomic_DNA"/>
</dbReference>
<protein>
    <recommendedName>
        <fullName evidence="4">Lipoprotein</fullName>
    </recommendedName>
</protein>
<feature type="chain" id="PRO_5046134385" description="Lipoprotein" evidence="1">
    <location>
        <begin position="22"/>
        <end position="189"/>
    </location>
</feature>
<gene>
    <name evidence="2" type="ORF">F0U60_32460</name>
</gene>
<keyword evidence="3" id="KW-1185">Reference proteome</keyword>
<keyword evidence="1" id="KW-0732">Signal</keyword>
<evidence type="ECO:0008006" key="4">
    <source>
        <dbReference type="Google" id="ProtNLM"/>
    </source>
</evidence>
<reference evidence="2 3" key="1">
    <citation type="submission" date="2019-08" db="EMBL/GenBank/DDBJ databases">
        <title>Archangium and Cystobacter genomes.</title>
        <authorList>
            <person name="Chen I.-C.K."/>
            <person name="Wielgoss S."/>
        </authorList>
    </citation>
    <scope>NUCLEOTIDE SEQUENCE [LARGE SCALE GENOMIC DNA]</scope>
    <source>
        <strain evidence="2 3">Cbm 6</strain>
    </source>
</reference>
<proteinExistence type="predicted"/>
<evidence type="ECO:0000313" key="2">
    <source>
        <dbReference type="EMBL" id="WNG48319.1"/>
    </source>
</evidence>
<name>A0ABY9WYW9_9BACT</name>
<feature type="signal peptide" evidence="1">
    <location>
        <begin position="1"/>
        <end position="21"/>
    </location>
</feature>
<organism evidence="2 3">
    <name type="scientific">Archangium minus</name>
    <dbReference type="NCBI Taxonomy" id="83450"/>
    <lineage>
        <taxon>Bacteria</taxon>
        <taxon>Pseudomonadati</taxon>
        <taxon>Myxococcota</taxon>
        <taxon>Myxococcia</taxon>
        <taxon>Myxococcales</taxon>
        <taxon>Cystobacterineae</taxon>
        <taxon>Archangiaceae</taxon>
        <taxon>Archangium</taxon>
    </lineage>
</organism>
<accession>A0ABY9WYW9</accession>
<evidence type="ECO:0000256" key="1">
    <source>
        <dbReference type="SAM" id="SignalP"/>
    </source>
</evidence>
<sequence>MSIKSSQLVAMLMIGSTFVLGGCGVGAAEDETDGEETTSLATTQQAIYSGWTPYTSEEYAPISCDGGSLISAVQCSGSNCDNIRIYCQPAGGVRGNSYWTTYFSEEGTNYRYCNYGAWVTGIACSGSYCDNISLQCSYMSNFSEKNCYWTGWMSEENGGYLGFGSGYYAVGVQCGGGNCDNKRYYVCQP</sequence>
<dbReference type="Proteomes" id="UP001611383">
    <property type="component" value="Chromosome"/>
</dbReference>